<evidence type="ECO:0000259" key="4">
    <source>
        <dbReference type="PROSITE" id="PS51071"/>
    </source>
</evidence>
<dbReference type="Proteomes" id="UP001519271">
    <property type="component" value="Unassembled WGS sequence"/>
</dbReference>
<dbReference type="InterPro" id="IPR047640">
    <property type="entry name" value="RpiR-like"/>
</dbReference>
<dbReference type="CDD" id="cd05013">
    <property type="entry name" value="SIS_RpiR"/>
    <property type="match status" value="1"/>
</dbReference>
<organism evidence="6 7">
    <name type="scientific">Youngiibacter multivorans</name>
    <dbReference type="NCBI Taxonomy" id="937251"/>
    <lineage>
        <taxon>Bacteria</taxon>
        <taxon>Bacillati</taxon>
        <taxon>Bacillota</taxon>
        <taxon>Clostridia</taxon>
        <taxon>Eubacteriales</taxon>
        <taxon>Clostridiaceae</taxon>
        <taxon>Youngiibacter</taxon>
    </lineage>
</organism>
<keyword evidence="2 6" id="KW-0238">DNA-binding</keyword>
<dbReference type="GO" id="GO:0003677">
    <property type="term" value="F:DNA binding"/>
    <property type="evidence" value="ECO:0007669"/>
    <property type="project" value="UniProtKB-KW"/>
</dbReference>
<dbReference type="PROSITE" id="PS51464">
    <property type="entry name" value="SIS"/>
    <property type="match status" value="1"/>
</dbReference>
<dbReference type="InterPro" id="IPR036388">
    <property type="entry name" value="WH-like_DNA-bd_sf"/>
</dbReference>
<dbReference type="PANTHER" id="PTHR30514:SF18">
    <property type="entry name" value="RPIR-FAMILY TRANSCRIPTIONAL REGULATOR"/>
    <property type="match status" value="1"/>
</dbReference>
<dbReference type="SUPFAM" id="SSF46689">
    <property type="entry name" value="Homeodomain-like"/>
    <property type="match status" value="1"/>
</dbReference>
<keyword evidence="1" id="KW-0805">Transcription regulation</keyword>
<dbReference type="InterPro" id="IPR009057">
    <property type="entry name" value="Homeodomain-like_sf"/>
</dbReference>
<evidence type="ECO:0000256" key="2">
    <source>
        <dbReference type="ARBA" id="ARBA00023125"/>
    </source>
</evidence>
<dbReference type="InterPro" id="IPR035472">
    <property type="entry name" value="RpiR-like_SIS"/>
</dbReference>
<feature type="domain" description="HTH rpiR-type" evidence="4">
    <location>
        <begin position="1"/>
        <end position="77"/>
    </location>
</feature>
<dbReference type="InterPro" id="IPR000281">
    <property type="entry name" value="HTH_RpiR"/>
</dbReference>
<dbReference type="SUPFAM" id="SSF53697">
    <property type="entry name" value="SIS domain"/>
    <property type="match status" value="1"/>
</dbReference>
<dbReference type="Pfam" id="PF01380">
    <property type="entry name" value="SIS"/>
    <property type="match status" value="1"/>
</dbReference>
<comment type="caution">
    <text evidence="6">The sequence shown here is derived from an EMBL/GenBank/DDBJ whole genome shotgun (WGS) entry which is preliminary data.</text>
</comment>
<sequence length="297" mass="33430">MKDRIKEKIKNTNLTKTEFKIANYFLDNEELVYFKAANEIANEIGVSDSSVIRFIKMLGYAGYTEFQQEVQNELKSLMQNYSVTLGPTSKLKKTKLEPEATDLSSRVFNLTCSNLEATFANNPPDKIARITDILLKSEQKFIVSVRGSASVAYFLGEKLKLILPNVRPVLQGDYSLIHTLADIGPNDCLFLVSFPRYSRIVLSAISMAVKAGARIVVLTDRLTSPIAKKADEILLANCETIGFSNSYVSALFLADLIIADISQKLKPENLDRLNLIEEYIRMNNINYLEDVFPYKTD</sequence>
<evidence type="ECO:0000256" key="1">
    <source>
        <dbReference type="ARBA" id="ARBA00023015"/>
    </source>
</evidence>
<dbReference type="InterPro" id="IPR046348">
    <property type="entry name" value="SIS_dom_sf"/>
</dbReference>
<evidence type="ECO:0000313" key="7">
    <source>
        <dbReference type="Proteomes" id="UP001519271"/>
    </source>
</evidence>
<dbReference type="PROSITE" id="PS51071">
    <property type="entry name" value="HTH_RPIR"/>
    <property type="match status" value="1"/>
</dbReference>
<protein>
    <submittedName>
        <fullName evidence="6">DNA-binding MurR/RpiR family transcriptional regulator</fullName>
    </submittedName>
</protein>
<name>A0ABS4FZY1_9CLOT</name>
<dbReference type="Pfam" id="PF01418">
    <property type="entry name" value="HTH_6"/>
    <property type="match status" value="1"/>
</dbReference>
<accession>A0ABS4FZY1</accession>
<evidence type="ECO:0000256" key="3">
    <source>
        <dbReference type="ARBA" id="ARBA00023163"/>
    </source>
</evidence>
<keyword evidence="7" id="KW-1185">Reference proteome</keyword>
<dbReference type="InterPro" id="IPR001347">
    <property type="entry name" value="SIS_dom"/>
</dbReference>
<dbReference type="Gene3D" id="3.40.50.10490">
    <property type="entry name" value="Glucose-6-phosphate isomerase like protein, domain 1"/>
    <property type="match status" value="1"/>
</dbReference>
<proteinExistence type="predicted"/>
<dbReference type="EMBL" id="JAGGKC010000002">
    <property type="protein sequence ID" value="MBP1917849.1"/>
    <property type="molecule type" value="Genomic_DNA"/>
</dbReference>
<keyword evidence="3" id="KW-0804">Transcription</keyword>
<dbReference type="Gene3D" id="1.10.10.10">
    <property type="entry name" value="Winged helix-like DNA-binding domain superfamily/Winged helix DNA-binding domain"/>
    <property type="match status" value="1"/>
</dbReference>
<dbReference type="RefSeq" id="WP_209458103.1">
    <property type="nucleotide sequence ID" value="NZ_JAGGKC010000002.1"/>
</dbReference>
<evidence type="ECO:0000259" key="5">
    <source>
        <dbReference type="PROSITE" id="PS51464"/>
    </source>
</evidence>
<evidence type="ECO:0000313" key="6">
    <source>
        <dbReference type="EMBL" id="MBP1917849.1"/>
    </source>
</evidence>
<feature type="domain" description="SIS" evidence="5">
    <location>
        <begin position="130"/>
        <end position="267"/>
    </location>
</feature>
<gene>
    <name evidence="6" type="ORF">J2Z34_000320</name>
</gene>
<dbReference type="PANTHER" id="PTHR30514">
    <property type="entry name" value="GLUCOKINASE"/>
    <property type="match status" value="1"/>
</dbReference>
<reference evidence="6 7" key="1">
    <citation type="submission" date="2021-03" db="EMBL/GenBank/DDBJ databases">
        <title>Genomic Encyclopedia of Type Strains, Phase IV (KMG-IV): sequencing the most valuable type-strain genomes for metagenomic binning, comparative biology and taxonomic classification.</title>
        <authorList>
            <person name="Goeker M."/>
        </authorList>
    </citation>
    <scope>NUCLEOTIDE SEQUENCE [LARGE SCALE GENOMIC DNA]</scope>
    <source>
        <strain evidence="6 7">DSM 6139</strain>
    </source>
</reference>